<accession>A0A0R2H4Y5</accession>
<name>A0A0R2H4Y5_9FIRM</name>
<evidence type="ECO:0000313" key="2">
    <source>
        <dbReference type="Proteomes" id="UP000051841"/>
    </source>
</evidence>
<keyword evidence="2" id="KW-1185">Reference proteome</keyword>
<dbReference type="Pfam" id="PF04463">
    <property type="entry name" value="2-thiour_desulf"/>
    <property type="match status" value="1"/>
</dbReference>
<dbReference type="InterPro" id="IPR007553">
    <property type="entry name" value="2-thiour_desulf"/>
</dbReference>
<reference evidence="1 2" key="1">
    <citation type="journal article" date="2015" name="Genome Announc.">
        <title>Expanding the biotechnology potential of lactobacilli through comparative genomics of 213 strains and associated genera.</title>
        <authorList>
            <person name="Sun Z."/>
            <person name="Harris H.M."/>
            <person name="McCann A."/>
            <person name="Guo C."/>
            <person name="Argimon S."/>
            <person name="Zhang W."/>
            <person name="Yang X."/>
            <person name="Jeffery I.B."/>
            <person name="Cooney J.C."/>
            <person name="Kagawa T.F."/>
            <person name="Liu W."/>
            <person name="Song Y."/>
            <person name="Salvetti E."/>
            <person name="Wrobel A."/>
            <person name="Rasinkangas P."/>
            <person name="Parkhill J."/>
            <person name="Rea M.C."/>
            <person name="O'Sullivan O."/>
            <person name="Ritari J."/>
            <person name="Douillard F.P."/>
            <person name="Paul Ross R."/>
            <person name="Yang R."/>
            <person name="Briner A.E."/>
            <person name="Felis G.E."/>
            <person name="de Vos W.M."/>
            <person name="Barrangou R."/>
            <person name="Klaenhammer T.R."/>
            <person name="Caufield P.W."/>
            <person name="Cui Y."/>
            <person name="Zhang H."/>
            <person name="O'Toole P.W."/>
        </authorList>
    </citation>
    <scope>NUCLEOTIDE SEQUENCE [LARGE SCALE GENOMIC DNA]</scope>
    <source>
        <strain evidence="1 2">DSM 20405</strain>
    </source>
</reference>
<proteinExistence type="predicted"/>
<sequence length="150" mass="16518">MKSMIGISRCLVGDNCTYRGDSNLVEELEELKKEGAILVCPEVLGGLPIPRDPAEIVSESPLKVMTVNGKDVTKEYVEGARKAVDHLLENNVDTVIVKSNSPSCGAGTIYDGTYSHTKIKGDGIFVRLLRKHDIHVYTAEEYLLKRKGEK</sequence>
<gene>
    <name evidence="1" type="ORF">IV49_GL001353</name>
</gene>
<evidence type="ECO:0000313" key="1">
    <source>
        <dbReference type="EMBL" id="KRN47656.1"/>
    </source>
</evidence>
<dbReference type="PANTHER" id="PTHR30087:SF1">
    <property type="entry name" value="HYPOTHETICAL CYTOSOLIC PROTEIN"/>
    <property type="match status" value="1"/>
</dbReference>
<dbReference type="Proteomes" id="UP000051841">
    <property type="component" value="Unassembled WGS sequence"/>
</dbReference>
<dbReference type="EMBL" id="JQBL01000037">
    <property type="protein sequence ID" value="KRN47656.1"/>
    <property type="molecule type" value="Genomic_DNA"/>
</dbReference>
<dbReference type="AlphaFoldDB" id="A0A0R2H4Y5"/>
<protein>
    <submittedName>
        <fullName evidence="1">Uncharacterized protein</fullName>
    </submittedName>
</protein>
<organism evidence="1 2">
    <name type="scientific">Kandleria vitulina DSM 20405</name>
    <dbReference type="NCBI Taxonomy" id="1410657"/>
    <lineage>
        <taxon>Bacteria</taxon>
        <taxon>Bacillati</taxon>
        <taxon>Bacillota</taxon>
        <taxon>Erysipelotrichia</taxon>
        <taxon>Erysipelotrichales</taxon>
        <taxon>Coprobacillaceae</taxon>
        <taxon>Kandleria</taxon>
    </lineage>
</organism>
<dbReference type="PATRIC" id="fig|1410657.5.peg.1402"/>
<dbReference type="PANTHER" id="PTHR30087">
    <property type="entry name" value="INNER MEMBRANE PROTEIN"/>
    <property type="match status" value="1"/>
</dbReference>
<comment type="caution">
    <text evidence="1">The sequence shown here is derived from an EMBL/GenBank/DDBJ whole genome shotgun (WGS) entry which is preliminary data.</text>
</comment>